<evidence type="ECO:0000313" key="1">
    <source>
        <dbReference type="EMBL" id="VEL08217.1"/>
    </source>
</evidence>
<dbReference type="Proteomes" id="UP000784294">
    <property type="component" value="Unassembled WGS sequence"/>
</dbReference>
<gene>
    <name evidence="1" type="ORF">PXEA_LOCUS1657</name>
</gene>
<organism evidence="1 2">
    <name type="scientific">Protopolystoma xenopodis</name>
    <dbReference type="NCBI Taxonomy" id="117903"/>
    <lineage>
        <taxon>Eukaryota</taxon>
        <taxon>Metazoa</taxon>
        <taxon>Spiralia</taxon>
        <taxon>Lophotrochozoa</taxon>
        <taxon>Platyhelminthes</taxon>
        <taxon>Monogenea</taxon>
        <taxon>Polyopisthocotylea</taxon>
        <taxon>Polystomatidea</taxon>
        <taxon>Polystomatidae</taxon>
        <taxon>Protopolystoma</taxon>
    </lineage>
</organism>
<evidence type="ECO:0008006" key="3">
    <source>
        <dbReference type="Google" id="ProtNLM"/>
    </source>
</evidence>
<protein>
    <recommendedName>
        <fullName evidence="3">Sushi domain-containing protein</fullName>
    </recommendedName>
</protein>
<keyword evidence="2" id="KW-1185">Reference proteome</keyword>
<name>A0A3S5CBT9_9PLAT</name>
<dbReference type="AlphaFoldDB" id="A0A3S5CBT9"/>
<evidence type="ECO:0000313" key="2">
    <source>
        <dbReference type="Proteomes" id="UP000784294"/>
    </source>
</evidence>
<reference evidence="1" key="1">
    <citation type="submission" date="2018-11" db="EMBL/GenBank/DDBJ databases">
        <authorList>
            <consortium name="Pathogen Informatics"/>
        </authorList>
    </citation>
    <scope>NUCLEOTIDE SEQUENCE</scope>
</reference>
<comment type="caution">
    <text evidence="1">The sequence shown here is derived from an EMBL/GenBank/DDBJ whole genome shotgun (WGS) entry which is preliminary data.</text>
</comment>
<dbReference type="EMBL" id="CAAALY010003424">
    <property type="protein sequence ID" value="VEL08217.1"/>
    <property type="molecule type" value="Genomic_DNA"/>
</dbReference>
<dbReference type="OrthoDB" id="6237547at2759"/>
<sequence length="268" mass="29699">MVMVPNSPNIQVHMLASCQPGMYFLEDSGPQTPATDANVNSSLVAYQYYCTGTRYMNTLGPADPSKFVTRFLYSGYYIPVCKVATCEYIPGLLNNVQSQPQLPNNSSSIIYDFNSVIHLVCSLGYVSSSNFLSSNTSLTCQQSNEDPTKGVWIPPNYQACIPIRCNNTELRSMLPKNSLMLSAQNTITQRIYGKMEANQFNLHGNVVKIVCQYGEFFDDRTSQKNLKCDLAQDSSITGTWYGYAGTILPISKTCVGKRGTNITRMDIA</sequence>
<accession>A0A3S5CBT9</accession>
<proteinExistence type="predicted"/>